<proteinExistence type="predicted"/>
<dbReference type="Proteomes" id="UP001607302">
    <property type="component" value="Unassembled WGS sequence"/>
</dbReference>
<keyword evidence="2" id="KW-1185">Reference proteome</keyword>
<comment type="caution">
    <text evidence="1">The sequence shown here is derived from an EMBL/GenBank/DDBJ whole genome shotgun (WGS) entry which is preliminary data.</text>
</comment>
<dbReference type="EMBL" id="JAUDFV010000056">
    <property type="protein sequence ID" value="KAL2736014.1"/>
    <property type="molecule type" value="Genomic_DNA"/>
</dbReference>
<gene>
    <name evidence="1" type="ORF">V1478_002698</name>
</gene>
<organism evidence="1 2">
    <name type="scientific">Vespula squamosa</name>
    <name type="common">Southern yellow jacket</name>
    <name type="synonym">Wasp</name>
    <dbReference type="NCBI Taxonomy" id="30214"/>
    <lineage>
        <taxon>Eukaryota</taxon>
        <taxon>Metazoa</taxon>
        <taxon>Ecdysozoa</taxon>
        <taxon>Arthropoda</taxon>
        <taxon>Hexapoda</taxon>
        <taxon>Insecta</taxon>
        <taxon>Pterygota</taxon>
        <taxon>Neoptera</taxon>
        <taxon>Endopterygota</taxon>
        <taxon>Hymenoptera</taxon>
        <taxon>Apocrita</taxon>
        <taxon>Aculeata</taxon>
        <taxon>Vespoidea</taxon>
        <taxon>Vespidae</taxon>
        <taxon>Vespinae</taxon>
        <taxon>Vespula</taxon>
    </lineage>
</organism>
<name>A0ABD2BTA2_VESSQ</name>
<evidence type="ECO:0000313" key="2">
    <source>
        <dbReference type="Proteomes" id="UP001607302"/>
    </source>
</evidence>
<accession>A0ABD2BTA2</accession>
<evidence type="ECO:0000313" key="1">
    <source>
        <dbReference type="EMBL" id="KAL2736014.1"/>
    </source>
</evidence>
<reference evidence="1 2" key="1">
    <citation type="journal article" date="2024" name="Ann. Entomol. Soc. Am.">
        <title>Genomic analyses of the southern and eastern yellowjacket wasps (Hymenoptera: Vespidae) reveal evolutionary signatures of social life.</title>
        <authorList>
            <person name="Catto M.A."/>
            <person name="Caine P.B."/>
            <person name="Orr S.E."/>
            <person name="Hunt B.G."/>
            <person name="Goodisman M.A.D."/>
        </authorList>
    </citation>
    <scope>NUCLEOTIDE SEQUENCE [LARGE SCALE GENOMIC DNA]</scope>
    <source>
        <strain evidence="1">233</strain>
        <tissue evidence="1">Head and thorax</tissue>
    </source>
</reference>
<protein>
    <submittedName>
        <fullName evidence="1">Uncharacterized protein</fullName>
    </submittedName>
</protein>
<dbReference type="AlphaFoldDB" id="A0ABD2BTA2"/>
<sequence>MDEVWVEKTFSAGPCQDPRHAYIYSGALARDSPELLLALCGMIDGTGAKRGDEASISSEFFPSARRAIAPLRESILDLSWKHLLRVQVRAISIRENLATSKCYRLYRNYIGIVGLLNSSCDTRKTLSDELASSSEFEDISSPIATSVGIYFEDANAYSHQCRDESKSSIGRFRAS</sequence>